<evidence type="ECO:0000256" key="5">
    <source>
        <dbReference type="SAM" id="Phobius"/>
    </source>
</evidence>
<evidence type="ECO:0000313" key="7">
    <source>
        <dbReference type="EMBL" id="CAA6823071.1"/>
    </source>
</evidence>
<feature type="transmembrane region" description="Helical" evidence="5">
    <location>
        <begin position="200"/>
        <end position="219"/>
    </location>
</feature>
<dbReference type="PROSITE" id="PS50234">
    <property type="entry name" value="VWFA"/>
    <property type="match status" value="1"/>
</dbReference>
<dbReference type="InterPro" id="IPR036465">
    <property type="entry name" value="vWFA_dom_sf"/>
</dbReference>
<keyword evidence="3 5" id="KW-1133">Transmembrane helix</keyword>
<gene>
    <name evidence="7" type="ORF">HELGO_WM48893</name>
</gene>
<evidence type="ECO:0000256" key="4">
    <source>
        <dbReference type="ARBA" id="ARBA00023136"/>
    </source>
</evidence>
<evidence type="ECO:0000256" key="2">
    <source>
        <dbReference type="ARBA" id="ARBA00022692"/>
    </source>
</evidence>
<reference evidence="7" key="1">
    <citation type="submission" date="2020-01" db="EMBL/GenBank/DDBJ databases">
        <authorList>
            <person name="Meier V. D."/>
            <person name="Meier V D."/>
        </authorList>
    </citation>
    <scope>NUCLEOTIDE SEQUENCE</scope>
    <source>
        <strain evidence="7">HLG_WM_MAG_05</strain>
    </source>
</reference>
<dbReference type="Gene3D" id="3.40.50.410">
    <property type="entry name" value="von Willebrand factor, type A domain"/>
    <property type="match status" value="1"/>
</dbReference>
<name>A0A6S6TJ96_9BACT</name>
<evidence type="ECO:0000256" key="1">
    <source>
        <dbReference type="ARBA" id="ARBA00022475"/>
    </source>
</evidence>
<dbReference type="PANTHER" id="PTHR22550:SF5">
    <property type="entry name" value="LEUCINE ZIPPER PROTEIN 4"/>
    <property type="match status" value="1"/>
</dbReference>
<keyword evidence="4 5" id="KW-0472">Membrane</keyword>
<evidence type="ECO:0000259" key="6">
    <source>
        <dbReference type="PROSITE" id="PS50234"/>
    </source>
</evidence>
<dbReference type="EMBL" id="CACVAU010000068">
    <property type="protein sequence ID" value="CAA6823071.1"/>
    <property type="molecule type" value="Genomic_DNA"/>
</dbReference>
<dbReference type="InterPro" id="IPR002035">
    <property type="entry name" value="VWF_A"/>
</dbReference>
<protein>
    <recommendedName>
        <fullName evidence="6">VWFA domain-containing protein</fullName>
    </recommendedName>
</protein>
<dbReference type="SMART" id="SM00327">
    <property type="entry name" value="VWA"/>
    <property type="match status" value="1"/>
</dbReference>
<evidence type="ECO:0000256" key="3">
    <source>
        <dbReference type="ARBA" id="ARBA00022989"/>
    </source>
</evidence>
<keyword evidence="2 5" id="KW-0812">Transmembrane</keyword>
<sequence>HGRDIVLIVDTSDSMRQRGFDATNRAKNKFDVVKEVAASFVDKRENDRVGLITFADIAFVASPLTFETEFLQQIIGMQRLGIAGKRTAINDALVQSYSMLEKSKAKSKIVILLTDGVDNMSEVTVDDVKSLVSKSKVKLYTIGVGTERDFDGVYLKGLAKAGNGVAFAARNSEMLTKIYDEIDRLEVSKIDDKKVVQHTYLFTYPLIFSILFLLFFIYFRTMRSM</sequence>
<dbReference type="InterPro" id="IPR050768">
    <property type="entry name" value="UPF0353/GerABKA_families"/>
</dbReference>
<dbReference type="PANTHER" id="PTHR22550">
    <property type="entry name" value="SPORE GERMINATION PROTEIN"/>
    <property type="match status" value="1"/>
</dbReference>
<dbReference type="SUPFAM" id="SSF53300">
    <property type="entry name" value="vWA-like"/>
    <property type="match status" value="1"/>
</dbReference>
<dbReference type="AlphaFoldDB" id="A0A6S6TJ96"/>
<dbReference type="Pfam" id="PF00092">
    <property type="entry name" value="VWA"/>
    <property type="match status" value="1"/>
</dbReference>
<feature type="domain" description="VWFA" evidence="6">
    <location>
        <begin position="4"/>
        <end position="182"/>
    </location>
</feature>
<proteinExistence type="predicted"/>
<keyword evidence="1" id="KW-1003">Cell membrane</keyword>
<organism evidence="7">
    <name type="scientific">uncultured Sulfurovum sp</name>
    <dbReference type="NCBI Taxonomy" id="269237"/>
    <lineage>
        <taxon>Bacteria</taxon>
        <taxon>Pseudomonadati</taxon>
        <taxon>Campylobacterota</taxon>
        <taxon>Epsilonproteobacteria</taxon>
        <taxon>Campylobacterales</taxon>
        <taxon>Sulfurovaceae</taxon>
        <taxon>Sulfurovum</taxon>
        <taxon>environmental samples</taxon>
    </lineage>
</organism>
<accession>A0A6S6TJ96</accession>
<dbReference type="PRINTS" id="PR00453">
    <property type="entry name" value="VWFADOMAIN"/>
</dbReference>
<feature type="non-terminal residue" evidence="7">
    <location>
        <position position="1"/>
    </location>
</feature>